<dbReference type="RefSeq" id="WP_310110577.1">
    <property type="nucleotide sequence ID" value="NZ_JAVDTN010000004.1"/>
</dbReference>
<keyword evidence="2" id="KW-0472">Membrane</keyword>
<accession>A0AAW8NBZ0</accession>
<organism evidence="3 4">
    <name type="scientific">Pseudarthrobacter oxydans</name>
    <name type="common">Arthrobacter oxydans</name>
    <dbReference type="NCBI Taxonomy" id="1671"/>
    <lineage>
        <taxon>Bacteria</taxon>
        <taxon>Bacillati</taxon>
        <taxon>Actinomycetota</taxon>
        <taxon>Actinomycetes</taxon>
        <taxon>Micrococcales</taxon>
        <taxon>Micrococcaceae</taxon>
        <taxon>Pseudarthrobacter</taxon>
    </lineage>
</organism>
<name>A0AAW8NBZ0_PSEOX</name>
<dbReference type="EMBL" id="JAVDWN010000004">
    <property type="protein sequence ID" value="MDR7163538.1"/>
    <property type="molecule type" value="Genomic_DNA"/>
</dbReference>
<comment type="caution">
    <text evidence="3">The sequence shown here is derived from an EMBL/GenBank/DDBJ whole genome shotgun (WGS) entry which is preliminary data.</text>
</comment>
<sequence>MEWTRAKDWLIGAGGMVIVLGLTAAIAWWVVSSPAGGDEAAPGPSPTAGAGPTAGAAPPAGLGGDEVWLADLALDAGTVAIAGSLLHDVKAVGQGVVTGPGGMVAERLAVDATVPFDVVAGELGDGTVVRAADGGQVLVVRTVEALGRELDVNATGTVRVDAGRLVVEPHSIDFGGPGFLSDAVGAAVRSLVTIEHSIEGLPEGLVLQDVAVQDDGFRASLSGEDVKLVP</sequence>
<dbReference type="Proteomes" id="UP001262032">
    <property type="component" value="Unassembled WGS sequence"/>
</dbReference>
<evidence type="ECO:0000313" key="3">
    <source>
        <dbReference type="EMBL" id="MDR7163538.1"/>
    </source>
</evidence>
<evidence type="ECO:0000256" key="2">
    <source>
        <dbReference type="SAM" id="Phobius"/>
    </source>
</evidence>
<feature type="region of interest" description="Disordered" evidence="1">
    <location>
        <begin position="36"/>
        <end position="57"/>
    </location>
</feature>
<dbReference type="Pfam" id="PF11209">
    <property type="entry name" value="LmeA"/>
    <property type="match status" value="1"/>
</dbReference>
<proteinExistence type="predicted"/>
<gene>
    <name evidence="3" type="ORF">J2X12_001552</name>
</gene>
<dbReference type="AlphaFoldDB" id="A0AAW8NBZ0"/>
<feature type="compositionally biased region" description="Low complexity" evidence="1">
    <location>
        <begin position="40"/>
        <end position="57"/>
    </location>
</feature>
<evidence type="ECO:0000256" key="1">
    <source>
        <dbReference type="SAM" id="MobiDB-lite"/>
    </source>
</evidence>
<keyword evidence="2" id="KW-1133">Transmembrane helix</keyword>
<dbReference type="InterPro" id="IPR021373">
    <property type="entry name" value="DUF2993"/>
</dbReference>
<evidence type="ECO:0000313" key="4">
    <source>
        <dbReference type="Proteomes" id="UP001262032"/>
    </source>
</evidence>
<reference evidence="3" key="1">
    <citation type="submission" date="2023-07" db="EMBL/GenBank/DDBJ databases">
        <title>Sorghum-associated microbial communities from plants grown in Nebraska, USA.</title>
        <authorList>
            <person name="Schachtman D."/>
        </authorList>
    </citation>
    <scope>NUCLEOTIDE SEQUENCE</scope>
    <source>
        <strain evidence="3">BE261</strain>
    </source>
</reference>
<protein>
    <recommendedName>
        <fullName evidence="5">DUF2993 domain-containing protein</fullName>
    </recommendedName>
</protein>
<dbReference type="GeneID" id="97421933"/>
<evidence type="ECO:0008006" key="5">
    <source>
        <dbReference type="Google" id="ProtNLM"/>
    </source>
</evidence>
<feature type="transmembrane region" description="Helical" evidence="2">
    <location>
        <begin position="9"/>
        <end position="31"/>
    </location>
</feature>
<keyword evidence="2" id="KW-0812">Transmembrane</keyword>